<evidence type="ECO:0000313" key="7">
    <source>
        <dbReference type="EMBL" id="ABZ74842.1"/>
    </source>
</evidence>
<feature type="region of interest" description="Disordered" evidence="5">
    <location>
        <begin position="47"/>
        <end position="70"/>
    </location>
</feature>
<dbReference type="PANTHER" id="PTHR37507">
    <property type="entry name" value="SPORULATION PROTEIN YDCC"/>
    <property type="match status" value="1"/>
</dbReference>
<dbReference type="InterPro" id="IPR052944">
    <property type="entry name" value="Sporulation_related"/>
</dbReference>
<dbReference type="GO" id="GO:0015031">
    <property type="term" value="P:protein transport"/>
    <property type="evidence" value="ECO:0007669"/>
    <property type="project" value="UniProtKB-KW"/>
</dbReference>
<evidence type="ECO:0000313" key="8">
    <source>
        <dbReference type="Proteomes" id="UP000001317"/>
    </source>
</evidence>
<evidence type="ECO:0000256" key="2">
    <source>
        <dbReference type="ARBA" id="ARBA00022448"/>
    </source>
</evidence>
<evidence type="ECO:0000256" key="4">
    <source>
        <dbReference type="ARBA" id="ARBA00022927"/>
    </source>
</evidence>
<dbReference type="AlphaFoldDB" id="B0TNT9"/>
<evidence type="ECO:0000256" key="1">
    <source>
        <dbReference type="ARBA" id="ARBA00011245"/>
    </source>
</evidence>
<dbReference type="KEGG" id="shl:Shal_0266"/>
<accession>B0TNT9</accession>
<reference evidence="7" key="1">
    <citation type="submission" date="2008-01" db="EMBL/GenBank/DDBJ databases">
        <title>Complete sequence of Shewanella halifaxensis HAW-EB4.</title>
        <authorList>
            <consortium name="US DOE Joint Genome Institute"/>
            <person name="Copeland A."/>
            <person name="Lucas S."/>
            <person name="Lapidus A."/>
            <person name="Glavina del Rio T."/>
            <person name="Dalin E."/>
            <person name="Tice H."/>
            <person name="Bruce D."/>
            <person name="Goodwin L."/>
            <person name="Pitluck S."/>
            <person name="Sims D."/>
            <person name="Brettin T."/>
            <person name="Detter J.C."/>
            <person name="Han C."/>
            <person name="Kuske C.R."/>
            <person name="Schmutz J."/>
            <person name="Larimer F."/>
            <person name="Land M."/>
            <person name="Hauser L."/>
            <person name="Kyrpides N."/>
            <person name="Kim E."/>
            <person name="Zhao J.-S."/>
            <person name="Richardson P."/>
        </authorList>
    </citation>
    <scope>NUCLEOTIDE SEQUENCE [LARGE SCALE GENOMIC DNA]</scope>
    <source>
        <strain evidence="7">HAW-EB4</strain>
    </source>
</reference>
<feature type="domain" description="Uncharacterized protein TP-0789" evidence="6">
    <location>
        <begin position="121"/>
        <end position="301"/>
    </location>
</feature>
<dbReference type="EMBL" id="CP000931">
    <property type="protein sequence ID" value="ABZ74842.1"/>
    <property type="molecule type" value="Genomic_DNA"/>
</dbReference>
<dbReference type="OrthoDB" id="9803781at2"/>
<evidence type="ECO:0000256" key="5">
    <source>
        <dbReference type="SAM" id="MobiDB-lite"/>
    </source>
</evidence>
<keyword evidence="2" id="KW-0813">Transport</keyword>
<feature type="compositionally biased region" description="Low complexity" evidence="5">
    <location>
        <begin position="55"/>
        <end position="70"/>
    </location>
</feature>
<name>B0TNT9_SHEHH</name>
<gene>
    <name evidence="7" type="ordered locus">Shal_0266</name>
</gene>
<evidence type="ECO:0000256" key="3">
    <source>
        <dbReference type="ARBA" id="ARBA00022729"/>
    </source>
</evidence>
<dbReference type="eggNOG" id="COG2834">
    <property type="taxonomic scope" value="Bacteria"/>
</dbReference>
<dbReference type="Gene3D" id="2.50.20.10">
    <property type="entry name" value="Lipoprotein localisation LolA/LolB/LppX"/>
    <property type="match status" value="1"/>
</dbReference>
<keyword evidence="8" id="KW-1185">Reference proteome</keyword>
<dbReference type="Proteomes" id="UP000001317">
    <property type="component" value="Chromosome"/>
</dbReference>
<dbReference type="InterPro" id="IPR033399">
    <property type="entry name" value="TP_0789-like"/>
</dbReference>
<dbReference type="InterPro" id="IPR029046">
    <property type="entry name" value="LolA/LolB/LppX"/>
</dbReference>
<keyword evidence="4" id="KW-0653">Protein transport</keyword>
<proteinExistence type="predicted"/>
<dbReference type="PANTHER" id="PTHR37507:SF2">
    <property type="entry name" value="SPORULATION PROTEIN YDCC"/>
    <property type="match status" value="1"/>
</dbReference>
<protein>
    <recommendedName>
        <fullName evidence="6">Uncharacterized protein TP-0789 domain-containing protein</fullName>
    </recommendedName>
</protein>
<dbReference type="Pfam" id="PF17131">
    <property type="entry name" value="LolA_like"/>
    <property type="match status" value="1"/>
</dbReference>
<dbReference type="SUPFAM" id="SSF89392">
    <property type="entry name" value="Prokaryotic lipoproteins and lipoprotein localization factors"/>
    <property type="match status" value="1"/>
</dbReference>
<dbReference type="HOGENOM" id="CLU_074356_2_0_6"/>
<dbReference type="CDD" id="cd16329">
    <property type="entry name" value="LolA_like"/>
    <property type="match status" value="1"/>
</dbReference>
<sequence length="304" mass="34599">MARLASNYPALNRLRSVPLELVNAVMLSAALTATVLASDKINPATSATQQSIQFSNPQSTPLSSLLSNQPSNQLANHESAQEMIQKAMDNWRGLTSSSLLTMVIHRPDWERSMTVQGWTQGDKQSLVRVTDPKVDAGNAFLIDDKQMWSYSPKINRVIKVPSSMMSQSWMGSDFSNKDVSRTTELLDDYSHRLIATEELDGHRVYTIESIPHESAPVVWGKQVTVLRDDWVMLRQEFWDQDNQLVKAMECDDIEPVGKRSVAMRCRMSQVEKVEEWTEIRNQNVHFDIILPSYMFTLSNLRNPR</sequence>
<keyword evidence="3" id="KW-0732">Signal</keyword>
<dbReference type="STRING" id="458817.Shal_0266"/>
<evidence type="ECO:0000259" key="6">
    <source>
        <dbReference type="Pfam" id="PF17131"/>
    </source>
</evidence>
<organism evidence="7 8">
    <name type="scientific">Shewanella halifaxensis (strain HAW-EB4)</name>
    <dbReference type="NCBI Taxonomy" id="458817"/>
    <lineage>
        <taxon>Bacteria</taxon>
        <taxon>Pseudomonadati</taxon>
        <taxon>Pseudomonadota</taxon>
        <taxon>Gammaproteobacteria</taxon>
        <taxon>Alteromonadales</taxon>
        <taxon>Shewanellaceae</taxon>
        <taxon>Shewanella</taxon>
    </lineage>
</organism>
<comment type="subunit">
    <text evidence="1">Monomer.</text>
</comment>
<dbReference type="RefSeq" id="WP_012275397.1">
    <property type="nucleotide sequence ID" value="NC_010334.1"/>
</dbReference>